<keyword evidence="1" id="KW-1133">Transmembrane helix</keyword>
<accession>A0AAW1QIP9</accession>
<name>A0AAW1QIP9_9CHLO</name>
<keyword evidence="1" id="KW-0812">Transmembrane</keyword>
<dbReference type="PANTHER" id="PTHR33975">
    <property type="entry name" value="MYELIN-ASSOCIATED OLIGODENDROCYTE BASIC PROTEIN"/>
    <property type="match status" value="1"/>
</dbReference>
<reference evidence="2 3" key="1">
    <citation type="journal article" date="2024" name="Nat. Commun.">
        <title>Phylogenomics reveals the evolutionary origins of lichenization in chlorophyte algae.</title>
        <authorList>
            <person name="Puginier C."/>
            <person name="Libourel C."/>
            <person name="Otte J."/>
            <person name="Skaloud P."/>
            <person name="Haon M."/>
            <person name="Grisel S."/>
            <person name="Petersen M."/>
            <person name="Berrin J.G."/>
            <person name="Delaux P.M."/>
            <person name="Dal Grande F."/>
            <person name="Keller J."/>
        </authorList>
    </citation>
    <scope>NUCLEOTIDE SEQUENCE [LARGE SCALE GENOMIC DNA]</scope>
    <source>
        <strain evidence="2 3">SAG 2145</strain>
    </source>
</reference>
<dbReference type="AlphaFoldDB" id="A0AAW1QIP9"/>
<proteinExistence type="predicted"/>
<dbReference type="InterPro" id="IPR053023">
    <property type="entry name" value="FLAP_modulator"/>
</dbReference>
<dbReference type="InterPro" id="IPR010903">
    <property type="entry name" value="DUF1517"/>
</dbReference>
<keyword evidence="3" id="KW-1185">Reference proteome</keyword>
<dbReference type="PANTHER" id="PTHR33975:SF2">
    <property type="entry name" value="MYELIN-ASSOCIATED OLIGODENDROCYTE BASIC PROTEIN"/>
    <property type="match status" value="1"/>
</dbReference>
<feature type="transmembrane region" description="Helical" evidence="1">
    <location>
        <begin position="196"/>
        <end position="217"/>
    </location>
</feature>
<organism evidence="2 3">
    <name type="scientific">Apatococcus lobatus</name>
    <dbReference type="NCBI Taxonomy" id="904363"/>
    <lineage>
        <taxon>Eukaryota</taxon>
        <taxon>Viridiplantae</taxon>
        <taxon>Chlorophyta</taxon>
        <taxon>core chlorophytes</taxon>
        <taxon>Trebouxiophyceae</taxon>
        <taxon>Chlorellales</taxon>
        <taxon>Chlorellaceae</taxon>
        <taxon>Apatococcus</taxon>
    </lineage>
</organism>
<dbReference type="Proteomes" id="UP001438707">
    <property type="component" value="Unassembled WGS sequence"/>
</dbReference>
<keyword evidence="1" id="KW-0472">Membrane</keyword>
<evidence type="ECO:0000313" key="2">
    <source>
        <dbReference type="EMBL" id="KAK9821264.1"/>
    </source>
</evidence>
<evidence type="ECO:0008006" key="4">
    <source>
        <dbReference type="Google" id="ProtNLM"/>
    </source>
</evidence>
<comment type="caution">
    <text evidence="2">The sequence shown here is derived from an EMBL/GenBank/DDBJ whole genome shotgun (WGS) entry which is preliminary data.</text>
</comment>
<feature type="transmembrane region" description="Helical" evidence="1">
    <location>
        <begin position="100"/>
        <end position="121"/>
    </location>
</feature>
<gene>
    <name evidence="2" type="ORF">WJX74_005064</name>
</gene>
<dbReference type="EMBL" id="JALJOS010000039">
    <property type="protein sequence ID" value="KAK9821264.1"/>
    <property type="molecule type" value="Genomic_DNA"/>
</dbReference>
<evidence type="ECO:0000313" key="3">
    <source>
        <dbReference type="Proteomes" id="UP001438707"/>
    </source>
</evidence>
<sequence length="417" mass="43744">MQTLAPCSLGQQRNVLQRSIFQRPSFVLHATQRPLARKPAALKRLVSAAGITQPEVDAIVAQSRQAQQSLEAKQSTSTAEALEASSVTWFQRLGLPVMKFAATLAVVAALAFGPSGAAYAARSGGRAGGSSFGASRSMGGSSSFGGGSARSFGGGSTSTLSRGTGMGLGGGTTAMSIFGPSYGYGYGVQSGGGGGVGTIVILGIIAALAISFLPGILSGNSSSSDGESFGGDRVAVSKVQVGLLGSARQLQRDLERMTRKANTNTPEGLHYLLQETVLSLNRNPDYWVYGKGEMQSKRGLDAGEDLFNKVSMEERSKFKEETLSNVGGRTSAQRMRRSAPSSGVNELIVVTIIVASQGGLKIPGITNQEEMRTSLNSLGALRSDQVMAVEILWTPQDDDDFYSKDEMFADYPTLNNL</sequence>
<protein>
    <recommendedName>
        <fullName evidence="4">DUF1517 domain-containing protein</fullName>
    </recommendedName>
</protein>
<evidence type="ECO:0000256" key="1">
    <source>
        <dbReference type="SAM" id="Phobius"/>
    </source>
</evidence>
<dbReference type="Pfam" id="PF07466">
    <property type="entry name" value="DUF1517"/>
    <property type="match status" value="1"/>
</dbReference>